<dbReference type="KEGG" id="tcr:509963.10"/>
<organism evidence="2 3">
    <name type="scientific">Trypanosoma cruzi (strain CL Brener)</name>
    <dbReference type="NCBI Taxonomy" id="353153"/>
    <lineage>
        <taxon>Eukaryota</taxon>
        <taxon>Discoba</taxon>
        <taxon>Euglenozoa</taxon>
        <taxon>Kinetoplastea</taxon>
        <taxon>Metakinetoplastina</taxon>
        <taxon>Trypanosomatida</taxon>
        <taxon>Trypanosomatidae</taxon>
        <taxon>Trypanosoma</taxon>
        <taxon>Schizotrypanum</taxon>
    </lineage>
</organism>
<dbReference type="GeneID" id="3538904"/>
<sequence>MARATGEKGGRGIFRGRRGATRPYENVDGCGICCGDCSGDVADASAARGYATRARDALQEKCIRLAFCRAFPHNNRVRVHTTFLTLAGVDFILVERTITGCDDAVYRANRDVWEHVPRGQASVLIADPGEGAPRLVATLQGLRKFGQFDAPYGVECGTPVVAVALEAIDGDCGHVTAFAHDGERFWLL</sequence>
<dbReference type="InParanoid" id="Q4D277"/>
<reference evidence="2 3" key="1">
    <citation type="journal article" date="2005" name="Science">
        <title>The genome sequence of Trypanosoma cruzi, etiologic agent of Chagas disease.</title>
        <authorList>
            <person name="El-Sayed N.M."/>
            <person name="Myler P.J."/>
            <person name="Bartholomeu D.C."/>
            <person name="Nilsson D."/>
            <person name="Aggarwal G."/>
            <person name="Tran A.N."/>
            <person name="Ghedin E."/>
            <person name="Worthey E.A."/>
            <person name="Delcher A.L."/>
            <person name="Blandin G."/>
            <person name="Westenberger S.J."/>
            <person name="Caler E."/>
            <person name="Cerqueira G.C."/>
            <person name="Branche C."/>
            <person name="Haas B."/>
            <person name="Anupama A."/>
            <person name="Arner E."/>
            <person name="Aslund L."/>
            <person name="Attipoe P."/>
            <person name="Bontempi E."/>
            <person name="Bringaud F."/>
            <person name="Burton P."/>
            <person name="Cadag E."/>
            <person name="Campbell D.A."/>
            <person name="Carrington M."/>
            <person name="Crabtree J."/>
            <person name="Darban H."/>
            <person name="da Silveira J.F."/>
            <person name="de Jong P."/>
            <person name="Edwards K."/>
            <person name="Englund P.T."/>
            <person name="Fazelina G."/>
            <person name="Feldblyum T."/>
            <person name="Ferella M."/>
            <person name="Frasch A.C."/>
            <person name="Gull K."/>
            <person name="Horn D."/>
            <person name="Hou L."/>
            <person name="Huang Y."/>
            <person name="Kindlund E."/>
            <person name="Klingbeil M."/>
            <person name="Kluge S."/>
            <person name="Koo H."/>
            <person name="Lacerda D."/>
            <person name="Levin M.J."/>
            <person name="Lorenzi H."/>
            <person name="Louie T."/>
            <person name="Machado C.R."/>
            <person name="McCulloch R."/>
            <person name="McKenna A."/>
            <person name="Mizuno Y."/>
            <person name="Mottram J.C."/>
            <person name="Nelson S."/>
            <person name="Ochaya S."/>
            <person name="Osoegawa K."/>
            <person name="Pai G."/>
            <person name="Parsons M."/>
            <person name="Pentony M."/>
            <person name="Pettersson U."/>
            <person name="Pop M."/>
            <person name="Ramirez J.L."/>
            <person name="Rinta J."/>
            <person name="Robertson L."/>
            <person name="Salzberg S.L."/>
            <person name="Sanchez D.O."/>
            <person name="Seyler A."/>
            <person name="Sharma R."/>
            <person name="Shetty J."/>
            <person name="Simpson A.J."/>
            <person name="Sisk E."/>
            <person name="Tammi M.T."/>
            <person name="Tarleton R."/>
            <person name="Teixeira S."/>
            <person name="Van Aken S."/>
            <person name="Vogt C."/>
            <person name="Ward P.N."/>
            <person name="Wickstead B."/>
            <person name="Wortman J."/>
            <person name="White O."/>
            <person name="Fraser C.M."/>
            <person name="Stuart K.D."/>
            <person name="Andersson B."/>
        </authorList>
    </citation>
    <scope>NUCLEOTIDE SEQUENCE [LARGE SCALE GENOMIC DNA]</scope>
    <source>
        <strain evidence="2 3">CL Brener</strain>
    </source>
</reference>
<evidence type="ECO:0000259" key="1">
    <source>
        <dbReference type="Pfam" id="PF25536"/>
    </source>
</evidence>
<dbReference type="Pfam" id="PF25536">
    <property type="entry name" value="DUF7920"/>
    <property type="match status" value="1"/>
</dbReference>
<dbReference type="PaxDb" id="353153-Q4D277"/>
<accession>Q4D277</accession>
<feature type="non-terminal residue" evidence="2">
    <location>
        <position position="188"/>
    </location>
</feature>
<protein>
    <recommendedName>
        <fullName evidence="1">DUF7920 domain-containing protein</fullName>
    </recommendedName>
</protein>
<dbReference type="Proteomes" id="UP000002296">
    <property type="component" value="Unassembled WGS sequence"/>
</dbReference>
<dbReference type="RefSeq" id="XP_808477.1">
    <property type="nucleotide sequence ID" value="XM_803384.1"/>
</dbReference>
<dbReference type="InterPro" id="IPR057680">
    <property type="entry name" value="DUF7920"/>
</dbReference>
<evidence type="ECO:0000313" key="2">
    <source>
        <dbReference type="EMBL" id="EAN86626.1"/>
    </source>
</evidence>
<name>Q4D277_TRYCC</name>
<proteinExistence type="predicted"/>
<evidence type="ECO:0000313" key="3">
    <source>
        <dbReference type="Proteomes" id="UP000002296"/>
    </source>
</evidence>
<keyword evidence="3" id="KW-1185">Reference proteome</keyword>
<dbReference type="VEuPathDB" id="TriTrypDB:TcCLB.509963.10"/>
<dbReference type="EMBL" id="AAHK01001178">
    <property type="protein sequence ID" value="EAN86626.1"/>
    <property type="molecule type" value="Genomic_DNA"/>
</dbReference>
<comment type="caution">
    <text evidence="2">The sequence shown here is derived from an EMBL/GenBank/DDBJ whole genome shotgun (WGS) entry which is preliminary data.</text>
</comment>
<gene>
    <name evidence="2" type="ORF">Tc00.1047053509963.10</name>
</gene>
<dbReference type="AlphaFoldDB" id="Q4D277"/>
<feature type="domain" description="DUF7920" evidence="1">
    <location>
        <begin position="55"/>
        <end position="187"/>
    </location>
</feature>